<accession>A0ABQ9GFY8</accession>
<dbReference type="EMBL" id="JARBHB010000013">
    <property type="protein sequence ID" value="KAJ8870641.1"/>
    <property type="molecule type" value="Genomic_DNA"/>
</dbReference>
<dbReference type="Proteomes" id="UP001159363">
    <property type="component" value="Chromosome 12"/>
</dbReference>
<sequence>MVRSSETELGSDDLQNNYTKTQTPSQTSLGKRRLQFYGHLCRMGEDRLVKKIFNIVNAMSSIWDVTYEVAWMVCTVHSRNIPSNEEGSLHLLVRTVFDTSWRTLAQSLPSTVTADNQCAVGVDIFVRKTVEYCLQPIQKERIGRRGEGSWQIYVDRSSLSIRPRQDKRQRSIVTSLPRRELAGYKVSRDALVRQDKIDVKHLYTEVDFAIGSQFIRHALDDSEPIAYLQGNKSGVPIGFRKTQNYCLNKLSHTHSVAMLSVCPQNCICSGEGTIGNAEFKSIVMVQREFRRVYNKAAPEAKRIRAWHTQFLNTGSVVKRHGGGRRVSGEQEENVHQAQFVGLHLYAYKVQIMQALESEDKPQRYQLACDMLDRCDQNPAFLSHLMFSDEVAFRNSGTARLLSPLHSGASAVCSLAVTPHLEIMEFTGATWTCFLWDYVKDRDTLAIWNLQDLRARFVDTNCTITPDMLARTWTELEYRLNILRVTTGIHVEHRNARTGGKLKIPEQNPLTRAASGTIPSCESPGETPSVICPPLWEVSGSIHCATAVLASNIRRPEKFASSITCTLDSTVVCIDKPMSTVHWLSAVTVEDDNWATVLQEASNAPRVFRGLSWQQAKLDSPLHTRDMIVCLLVAVIKCTGLSITHSHYCFLLKIGSRLNGACLKNCRPITAVGGKNKCWSLSRLRMNSRNTRGSGYKAWPGEIVARRRGQICELPEGGTFDIRAHPKKKKNPTGRRGTRPRRIAFSFPIRLIEWRQNKLARPRRLYLPVCKSRRFVYFRPSFSCAESRRRTLANIQTLTSRIPLAKIQQNSIQGFLGPIPAFAWSDFWRPWKLEIKLARQGFETRVLPSASPKFNTYANSLGRINGFGIPELVNPAHLQLSEGDSGKSPLASRIAHSGRGCYSPSVELHNPHGRMRHVHGCYSHSVALHNPHGRTRHVRGCYSDSVALHNPHGRTQHVRGCYSPSVALHNPHGRTRQVCGEFLVNTRTRQVSTVRSSFVGE</sequence>
<comment type="caution">
    <text evidence="2">The sequence shown here is derived from an EMBL/GenBank/DDBJ whole genome shotgun (WGS) entry which is preliminary data.</text>
</comment>
<gene>
    <name evidence="2" type="ORF">PR048_029664</name>
</gene>
<evidence type="ECO:0000256" key="1">
    <source>
        <dbReference type="SAM" id="MobiDB-lite"/>
    </source>
</evidence>
<keyword evidence="3" id="KW-1185">Reference proteome</keyword>
<evidence type="ECO:0000313" key="2">
    <source>
        <dbReference type="EMBL" id="KAJ8870641.1"/>
    </source>
</evidence>
<organism evidence="2 3">
    <name type="scientific">Dryococelus australis</name>
    <dbReference type="NCBI Taxonomy" id="614101"/>
    <lineage>
        <taxon>Eukaryota</taxon>
        <taxon>Metazoa</taxon>
        <taxon>Ecdysozoa</taxon>
        <taxon>Arthropoda</taxon>
        <taxon>Hexapoda</taxon>
        <taxon>Insecta</taxon>
        <taxon>Pterygota</taxon>
        <taxon>Neoptera</taxon>
        <taxon>Polyneoptera</taxon>
        <taxon>Phasmatodea</taxon>
        <taxon>Verophasmatodea</taxon>
        <taxon>Anareolatae</taxon>
        <taxon>Phasmatidae</taxon>
        <taxon>Eurycanthinae</taxon>
        <taxon>Dryococelus</taxon>
    </lineage>
</organism>
<feature type="region of interest" description="Disordered" evidence="1">
    <location>
        <begin position="1"/>
        <end position="27"/>
    </location>
</feature>
<feature type="compositionally biased region" description="Polar residues" evidence="1">
    <location>
        <begin position="13"/>
        <end position="27"/>
    </location>
</feature>
<dbReference type="PANTHER" id="PTHR47326">
    <property type="entry name" value="TRANSPOSABLE ELEMENT TC3 TRANSPOSASE-LIKE PROTEIN"/>
    <property type="match status" value="1"/>
</dbReference>
<reference evidence="2 3" key="1">
    <citation type="submission" date="2023-02" db="EMBL/GenBank/DDBJ databases">
        <title>LHISI_Scaffold_Assembly.</title>
        <authorList>
            <person name="Stuart O.P."/>
            <person name="Cleave R."/>
            <person name="Magrath M.J.L."/>
            <person name="Mikheyev A.S."/>
        </authorList>
    </citation>
    <scope>NUCLEOTIDE SEQUENCE [LARGE SCALE GENOMIC DNA]</scope>
    <source>
        <strain evidence="2">Daus_M_001</strain>
        <tissue evidence="2">Leg muscle</tissue>
    </source>
</reference>
<evidence type="ECO:0000313" key="3">
    <source>
        <dbReference type="Proteomes" id="UP001159363"/>
    </source>
</evidence>
<protein>
    <submittedName>
        <fullName evidence="2">Uncharacterized protein</fullName>
    </submittedName>
</protein>
<name>A0ABQ9GFY8_9NEOP</name>
<proteinExistence type="predicted"/>
<dbReference type="PANTHER" id="PTHR47326:SF1">
    <property type="entry name" value="HTH PSQ-TYPE DOMAIN-CONTAINING PROTEIN"/>
    <property type="match status" value="1"/>
</dbReference>